<dbReference type="Proteomes" id="UP000741013">
    <property type="component" value="Unassembled WGS sequence"/>
</dbReference>
<feature type="transmembrane region" description="Helical" evidence="1">
    <location>
        <begin position="107"/>
        <end position="137"/>
    </location>
</feature>
<dbReference type="EMBL" id="JAGGMS010000001">
    <property type="protein sequence ID" value="MBP2181907.1"/>
    <property type="molecule type" value="Genomic_DNA"/>
</dbReference>
<gene>
    <name evidence="2" type="ORF">JOM49_003433</name>
</gene>
<reference evidence="2 3" key="1">
    <citation type="submission" date="2021-03" db="EMBL/GenBank/DDBJ databases">
        <title>Sequencing the genomes of 1000 actinobacteria strains.</title>
        <authorList>
            <person name="Klenk H.-P."/>
        </authorList>
    </citation>
    <scope>NUCLEOTIDE SEQUENCE [LARGE SCALE GENOMIC DNA]</scope>
    <source>
        <strain evidence="2 3">DSM 45510</strain>
    </source>
</reference>
<dbReference type="PANTHER" id="PTHR37305">
    <property type="entry name" value="INTEGRAL MEMBRANE PROTEIN-RELATED"/>
    <property type="match status" value="1"/>
</dbReference>
<feature type="transmembrane region" description="Helical" evidence="1">
    <location>
        <begin position="232"/>
        <end position="254"/>
    </location>
</feature>
<feature type="transmembrane region" description="Helical" evidence="1">
    <location>
        <begin position="67"/>
        <end position="86"/>
    </location>
</feature>
<proteinExistence type="predicted"/>
<sequence>MRVPDLRSTIAAEWTKLRSVRSTWLALALAPVVAIGPTALFSAAVAAGHASLSPPEQLAFDPVGNGLVGLGLALILFVVLAVNATAPEFSSRMIAVSLAITARRGRFLAAKALVVAAVSAVAGLVCAVVTFVVSQAIFAGAGVPSAGFGDPGVVRILLGWGLQMVLFSLLGVLVTVLLRSAAGAIATLLGLVYLPAIFGPMLPAWVTEYVLRYLPSATADSFTGNGTGNLPLWAAGLVMAAWVGLLWTVTRYVLGVRDAR</sequence>
<dbReference type="RefSeq" id="WP_209665269.1">
    <property type="nucleotide sequence ID" value="NZ_JAGGMS010000001.1"/>
</dbReference>
<keyword evidence="3" id="KW-1185">Reference proteome</keyword>
<feature type="transmembrane region" description="Helical" evidence="1">
    <location>
        <begin position="157"/>
        <end position="178"/>
    </location>
</feature>
<evidence type="ECO:0000313" key="2">
    <source>
        <dbReference type="EMBL" id="MBP2181907.1"/>
    </source>
</evidence>
<feature type="transmembrane region" description="Helical" evidence="1">
    <location>
        <begin position="24"/>
        <end position="47"/>
    </location>
</feature>
<keyword evidence="1" id="KW-1133">Transmembrane helix</keyword>
<evidence type="ECO:0000256" key="1">
    <source>
        <dbReference type="SAM" id="Phobius"/>
    </source>
</evidence>
<organism evidence="2 3">
    <name type="scientific">Amycolatopsis magusensis</name>
    <dbReference type="NCBI Taxonomy" id="882444"/>
    <lineage>
        <taxon>Bacteria</taxon>
        <taxon>Bacillati</taxon>
        <taxon>Actinomycetota</taxon>
        <taxon>Actinomycetes</taxon>
        <taxon>Pseudonocardiales</taxon>
        <taxon>Pseudonocardiaceae</taxon>
        <taxon>Amycolatopsis</taxon>
    </lineage>
</organism>
<feature type="transmembrane region" description="Helical" evidence="1">
    <location>
        <begin position="185"/>
        <end position="206"/>
    </location>
</feature>
<name>A0ABS4PR63_9PSEU</name>
<keyword evidence="1" id="KW-0812">Transmembrane</keyword>
<dbReference type="PANTHER" id="PTHR37305:SF1">
    <property type="entry name" value="MEMBRANE PROTEIN"/>
    <property type="match status" value="1"/>
</dbReference>
<keyword evidence="1" id="KW-0472">Membrane</keyword>
<accession>A0ABS4PR63</accession>
<protein>
    <recommendedName>
        <fullName evidence="4">ABC-2 family transporter protein</fullName>
    </recommendedName>
</protein>
<dbReference type="Pfam" id="PF12730">
    <property type="entry name" value="ABC2_membrane_4"/>
    <property type="match status" value="1"/>
</dbReference>
<evidence type="ECO:0008006" key="4">
    <source>
        <dbReference type="Google" id="ProtNLM"/>
    </source>
</evidence>
<evidence type="ECO:0000313" key="3">
    <source>
        <dbReference type="Proteomes" id="UP000741013"/>
    </source>
</evidence>
<comment type="caution">
    <text evidence="2">The sequence shown here is derived from an EMBL/GenBank/DDBJ whole genome shotgun (WGS) entry which is preliminary data.</text>
</comment>